<dbReference type="InterPro" id="IPR000160">
    <property type="entry name" value="GGDEF_dom"/>
</dbReference>
<dbReference type="InterPro" id="IPR052155">
    <property type="entry name" value="Biofilm_reg_signaling"/>
</dbReference>
<dbReference type="PANTHER" id="PTHR44757">
    <property type="entry name" value="DIGUANYLATE CYCLASE DGCP"/>
    <property type="match status" value="1"/>
</dbReference>
<dbReference type="PANTHER" id="PTHR44757:SF2">
    <property type="entry name" value="BIOFILM ARCHITECTURE MAINTENANCE PROTEIN MBAA"/>
    <property type="match status" value="1"/>
</dbReference>
<dbReference type="Pfam" id="PF08447">
    <property type="entry name" value="PAS_3"/>
    <property type="match status" value="1"/>
</dbReference>
<dbReference type="OrthoDB" id="7251575at2"/>
<dbReference type="Pfam" id="PF00990">
    <property type="entry name" value="GGDEF"/>
    <property type="match status" value="1"/>
</dbReference>
<feature type="domain" description="EAL" evidence="5">
    <location>
        <begin position="731"/>
        <end position="985"/>
    </location>
</feature>
<dbReference type="NCBIfam" id="TIGR00254">
    <property type="entry name" value="GGDEF"/>
    <property type="match status" value="1"/>
</dbReference>
<dbReference type="Proteomes" id="UP000225379">
    <property type="component" value="Unassembled WGS sequence"/>
</dbReference>
<dbReference type="EMBL" id="PDKW01000043">
    <property type="protein sequence ID" value="PGH52858.1"/>
    <property type="molecule type" value="Genomic_DNA"/>
</dbReference>
<dbReference type="InterPro" id="IPR013655">
    <property type="entry name" value="PAS_fold_3"/>
</dbReference>
<feature type="domain" description="PAC" evidence="4">
    <location>
        <begin position="496"/>
        <end position="556"/>
    </location>
</feature>
<keyword evidence="2" id="KW-0812">Transmembrane</keyword>
<dbReference type="PROSITE" id="PS50887">
    <property type="entry name" value="GGDEF"/>
    <property type="match status" value="1"/>
</dbReference>
<dbReference type="InterPro" id="IPR043128">
    <property type="entry name" value="Rev_trsase/Diguanyl_cyclase"/>
</dbReference>
<keyword evidence="2" id="KW-0472">Membrane</keyword>
<dbReference type="SMART" id="SM00267">
    <property type="entry name" value="GGDEF"/>
    <property type="match status" value="1"/>
</dbReference>
<dbReference type="CDD" id="cd00130">
    <property type="entry name" value="PAS"/>
    <property type="match status" value="1"/>
</dbReference>
<evidence type="ECO:0000256" key="2">
    <source>
        <dbReference type="SAM" id="Phobius"/>
    </source>
</evidence>
<dbReference type="Gene3D" id="3.30.450.20">
    <property type="entry name" value="PAS domain"/>
    <property type="match status" value="1"/>
</dbReference>
<evidence type="ECO:0000259" key="4">
    <source>
        <dbReference type="PROSITE" id="PS50113"/>
    </source>
</evidence>
<name>A0A2B8B5M5_9PROT</name>
<dbReference type="InterPro" id="IPR029787">
    <property type="entry name" value="Nucleotide_cyclase"/>
</dbReference>
<dbReference type="SUPFAM" id="SSF55073">
    <property type="entry name" value="Nucleotide cyclase"/>
    <property type="match status" value="1"/>
</dbReference>
<accession>A0A2B8B5M5</accession>
<dbReference type="InterPro" id="IPR000014">
    <property type="entry name" value="PAS"/>
</dbReference>
<dbReference type="Gene3D" id="3.30.70.270">
    <property type="match status" value="1"/>
</dbReference>
<organism evidence="7 8">
    <name type="scientific">Azospirillum palustre</name>
    <dbReference type="NCBI Taxonomy" id="2044885"/>
    <lineage>
        <taxon>Bacteria</taxon>
        <taxon>Pseudomonadati</taxon>
        <taxon>Pseudomonadota</taxon>
        <taxon>Alphaproteobacteria</taxon>
        <taxon>Rhodospirillales</taxon>
        <taxon>Azospirillaceae</taxon>
        <taxon>Azospirillum</taxon>
    </lineage>
</organism>
<feature type="transmembrane region" description="Helical" evidence="2">
    <location>
        <begin position="357"/>
        <end position="380"/>
    </location>
</feature>
<feature type="domain" description="GGDEF" evidence="6">
    <location>
        <begin position="590"/>
        <end position="722"/>
    </location>
</feature>
<dbReference type="CDD" id="cd01948">
    <property type="entry name" value="EAL"/>
    <property type="match status" value="1"/>
</dbReference>
<dbReference type="Gene3D" id="3.40.50.2300">
    <property type="match status" value="2"/>
</dbReference>
<dbReference type="InterPro" id="IPR035919">
    <property type="entry name" value="EAL_sf"/>
</dbReference>
<evidence type="ECO:0000313" key="7">
    <source>
        <dbReference type="EMBL" id="PGH52858.1"/>
    </source>
</evidence>
<dbReference type="InterPro" id="IPR001633">
    <property type="entry name" value="EAL_dom"/>
</dbReference>
<evidence type="ECO:0000259" key="6">
    <source>
        <dbReference type="PROSITE" id="PS50887"/>
    </source>
</evidence>
<dbReference type="InterPro" id="IPR035965">
    <property type="entry name" value="PAS-like_dom_sf"/>
</dbReference>
<dbReference type="SMART" id="SM00052">
    <property type="entry name" value="EAL"/>
    <property type="match status" value="1"/>
</dbReference>
<gene>
    <name evidence="7" type="ORF">CRT60_23245</name>
</gene>
<dbReference type="AlphaFoldDB" id="A0A2B8B5M5"/>
<evidence type="ECO:0000259" key="5">
    <source>
        <dbReference type="PROSITE" id="PS50883"/>
    </source>
</evidence>
<proteinExistence type="predicted"/>
<feature type="coiled-coil region" evidence="1">
    <location>
        <begin position="383"/>
        <end position="421"/>
    </location>
</feature>
<evidence type="ECO:0000313" key="8">
    <source>
        <dbReference type="Proteomes" id="UP000225379"/>
    </source>
</evidence>
<keyword evidence="1" id="KW-0175">Coiled coil</keyword>
<keyword evidence="2" id="KW-1133">Transmembrane helix</keyword>
<evidence type="ECO:0000256" key="1">
    <source>
        <dbReference type="SAM" id="Coils"/>
    </source>
</evidence>
<dbReference type="RefSeq" id="WP_098738957.1">
    <property type="nucleotide sequence ID" value="NZ_PDKW01000043.1"/>
</dbReference>
<dbReference type="CDD" id="cd01949">
    <property type="entry name" value="GGDEF"/>
    <property type="match status" value="1"/>
</dbReference>
<dbReference type="PROSITE" id="PS50883">
    <property type="entry name" value="EAL"/>
    <property type="match status" value="1"/>
</dbReference>
<protein>
    <submittedName>
        <fullName evidence="7">GGDEF domain-containing protein</fullName>
    </submittedName>
</protein>
<dbReference type="PROSITE" id="PS50113">
    <property type="entry name" value="PAC"/>
    <property type="match status" value="1"/>
</dbReference>
<keyword evidence="8" id="KW-1185">Reference proteome</keyword>
<dbReference type="PROSITE" id="PS50112">
    <property type="entry name" value="PAS"/>
    <property type="match status" value="1"/>
</dbReference>
<dbReference type="InterPro" id="IPR000700">
    <property type="entry name" value="PAS-assoc_C"/>
</dbReference>
<feature type="domain" description="PAS" evidence="3">
    <location>
        <begin position="421"/>
        <end position="492"/>
    </location>
</feature>
<dbReference type="Pfam" id="PF00563">
    <property type="entry name" value="EAL"/>
    <property type="match status" value="1"/>
</dbReference>
<comment type="caution">
    <text evidence="7">The sequence shown here is derived from an EMBL/GenBank/DDBJ whole genome shotgun (WGS) entry which is preliminary data.</text>
</comment>
<dbReference type="SUPFAM" id="SSF141868">
    <property type="entry name" value="EAL domain-like"/>
    <property type="match status" value="1"/>
</dbReference>
<dbReference type="SUPFAM" id="SSF55785">
    <property type="entry name" value="PYP-like sensor domain (PAS domain)"/>
    <property type="match status" value="1"/>
</dbReference>
<dbReference type="NCBIfam" id="TIGR00229">
    <property type="entry name" value="sensory_box"/>
    <property type="match status" value="1"/>
</dbReference>
<reference evidence="8" key="1">
    <citation type="submission" date="2017-10" db="EMBL/GenBank/DDBJ databases">
        <authorList>
            <person name="Kravchenko I.K."/>
            <person name="Grouzdev D.S."/>
        </authorList>
    </citation>
    <scope>NUCLEOTIDE SEQUENCE [LARGE SCALE GENOMIC DNA]</scope>
    <source>
        <strain evidence="8">B2</strain>
    </source>
</reference>
<evidence type="ECO:0000259" key="3">
    <source>
        <dbReference type="PROSITE" id="PS50112"/>
    </source>
</evidence>
<dbReference type="Gene3D" id="3.20.20.450">
    <property type="entry name" value="EAL domain"/>
    <property type="match status" value="1"/>
</dbReference>
<dbReference type="SMART" id="SM00091">
    <property type="entry name" value="PAS"/>
    <property type="match status" value="1"/>
</dbReference>
<sequence length="1015" mass="111370">MTGRSVIWSSIRKRSGILPLVLLVLATLSVPAGGRATPPNRTVLVLHSYHQGYEWTDGQADGISDMLASAAPNALAIPYYLDWKRFPDPAGIERLRALIAYRHPKGTVDAIVSTDDAALSFALDLRHEIYGPVPLAHGGVLPISARRLTEHEANVVGIDEAKDIEGTVRMAMAANPRLQRLFILHDDTETGLGLDDEIEALVAAGRFPAGVERQTLPALPFVRLEERLAALPPDSAVLLGTYATDPKGLVLPPEQFLKLMSEKSSVPIYGLQEFLLGHGIAGGSLLSGQEHGRAVGRLAAALVNGASIAGLPAEQRQSVIRAADYSQLQRYGIDPARLMPIDRLVDKPFSFMETYRWLVVTVGGVLLMLFGMVLVLSLTLRSRRRTEAALQRSNEALTESRRQLQAKVVELTASKDALRERGRWMRLVAEASRDIIWTWDIVNDVRVLSGRVEELLGVDVASINSRAAWFDRIHPEDRSLAEEALQRHLSGELPEYRVEYRVRHRDGNYLWLYAAGKILFDGDGQGGTAGRGKPVMMGGSYTDITAQKRQQAWLDHLAHYDPLTGLPNRLTLEQHVDRLIAATKASGNAGPLALLFLDMDNFKFINDGFGHKVGDELLMMLGLRIRKGAGDGLFIARLGGDEFVVVVQGGEAGEPAEVAQRLEQAFAAPFLVEGQHFFVTCSVGIARYPWDGRCFDDLLQNADTAMYRAKDSGRGRICTFTADMNLKVVERMRLLSRARLAFDRQAFTVHYQPQVATRDGRVRGFEALVRWTDQELGPVSPDRFIPVCEDSGLIVPLGLWVLETACIEAAGLACRGAGDVTMSVNMSAVQLAQHDFVPRVLEILARTGLPANRLELEITESQMIGSLDAAIGKLNALRKAGIHIALDDFGTGYSSLTYLRTLPINTLKLDKAFIDDVHRRPDARSMVSSISRIAHDLRHSVVAEGVEEAAQWEVLSLMGCDLIQGYFVSRPLPADRIDAFLAAWEDRRAGLPVIRDDVVVGMPSAGANRPSLPAS</sequence>